<proteinExistence type="predicted"/>
<reference evidence="2" key="1">
    <citation type="submission" date="2023-05" db="EMBL/GenBank/DDBJ databases">
        <title>Nepenthes gracilis genome sequencing.</title>
        <authorList>
            <person name="Fukushima K."/>
        </authorList>
    </citation>
    <scope>NUCLEOTIDE SEQUENCE</scope>
    <source>
        <strain evidence="2">SING2019-196</strain>
    </source>
</reference>
<gene>
    <name evidence="2" type="ORF">Nepgr_031100</name>
</gene>
<evidence type="ECO:0000313" key="2">
    <source>
        <dbReference type="EMBL" id="GMH29257.1"/>
    </source>
</evidence>
<feature type="compositionally biased region" description="Basic residues" evidence="1">
    <location>
        <begin position="43"/>
        <end position="53"/>
    </location>
</feature>
<evidence type="ECO:0000256" key="1">
    <source>
        <dbReference type="SAM" id="MobiDB-lite"/>
    </source>
</evidence>
<dbReference type="AlphaFoldDB" id="A0AAD3TGW5"/>
<dbReference type="PANTHER" id="PTHR47104:SF1">
    <property type="entry name" value="SEC14P-LIKE PHOSPHATIDYLINOSITOL TRANSFER FAMILY PROTEIN"/>
    <property type="match status" value="1"/>
</dbReference>
<dbReference type="Proteomes" id="UP001279734">
    <property type="component" value="Unassembled WGS sequence"/>
</dbReference>
<dbReference type="PANTHER" id="PTHR47104">
    <property type="entry name" value="SEC14P-LIKE PHOSPHATIDYLINOSITOL TRANSFER FAMILY PROTEIN"/>
    <property type="match status" value="1"/>
</dbReference>
<feature type="region of interest" description="Disordered" evidence="1">
    <location>
        <begin position="34"/>
        <end position="64"/>
    </location>
</feature>
<accession>A0AAD3TGW5</accession>
<sequence length="212" mass="24035">MRPFVELSSVTTTVSSKDFVDSYDDHHIAAYTPRSSFDSTRPQSRRSFQRRLHQSATDGAGRNLPLNARSFSFSSLSPDQLHGGAGDAAGRDAVRFLKKNFIPSTPLAQKSYNADAANVSNPRTPNPSFLPSPAAIFTSTKETFVASKAEKSREEFFFYFKFYARPYDEMVYRLMMKPPLRGLISIVPPNKIRRRQVSVSQRLDESKWVHKF</sequence>
<organism evidence="2 3">
    <name type="scientific">Nepenthes gracilis</name>
    <name type="common">Slender pitcher plant</name>
    <dbReference type="NCBI Taxonomy" id="150966"/>
    <lineage>
        <taxon>Eukaryota</taxon>
        <taxon>Viridiplantae</taxon>
        <taxon>Streptophyta</taxon>
        <taxon>Embryophyta</taxon>
        <taxon>Tracheophyta</taxon>
        <taxon>Spermatophyta</taxon>
        <taxon>Magnoliopsida</taxon>
        <taxon>eudicotyledons</taxon>
        <taxon>Gunneridae</taxon>
        <taxon>Pentapetalae</taxon>
        <taxon>Caryophyllales</taxon>
        <taxon>Nepenthaceae</taxon>
        <taxon>Nepenthes</taxon>
    </lineage>
</organism>
<evidence type="ECO:0000313" key="3">
    <source>
        <dbReference type="Proteomes" id="UP001279734"/>
    </source>
</evidence>
<keyword evidence="3" id="KW-1185">Reference proteome</keyword>
<name>A0AAD3TGW5_NEPGR</name>
<comment type="caution">
    <text evidence="2">The sequence shown here is derived from an EMBL/GenBank/DDBJ whole genome shotgun (WGS) entry which is preliminary data.</text>
</comment>
<protein>
    <submittedName>
        <fullName evidence="2">Uncharacterized protein</fullName>
    </submittedName>
</protein>
<dbReference type="EMBL" id="BSYO01000036">
    <property type="protein sequence ID" value="GMH29257.1"/>
    <property type="molecule type" value="Genomic_DNA"/>
</dbReference>